<dbReference type="AlphaFoldDB" id="A0A6L7HTL3"/>
<feature type="chain" id="PRO_5026655046" evidence="4">
    <location>
        <begin position="24"/>
        <end position="509"/>
    </location>
</feature>
<evidence type="ECO:0000259" key="5">
    <source>
        <dbReference type="PROSITE" id="PS50853"/>
    </source>
</evidence>
<proteinExistence type="predicted"/>
<dbReference type="Gene3D" id="2.60.40.10">
    <property type="entry name" value="Immunoglobulins"/>
    <property type="match status" value="1"/>
</dbReference>
<evidence type="ECO:0000313" key="6">
    <source>
        <dbReference type="EMBL" id="MXR67260.1"/>
    </source>
</evidence>
<comment type="caution">
    <text evidence="6">The sequence shown here is derived from an EMBL/GenBank/DDBJ whole genome shotgun (WGS) entry which is preliminary data.</text>
</comment>
<dbReference type="InterPro" id="IPR003961">
    <property type="entry name" value="FN3_dom"/>
</dbReference>
<sequence>MTIKASIGKTLVLTTICAGAAQAAPPATPLHHAGSSHSALSQNALSQSALSQSALNQSALGQSPYAAPSQEDLRLYDVAAAPQPARILQDIQTLVDFGTRHTLSSQTDKDRGIGAARNWIKAEFERISAACDHCLEVIEVGDTVSGKRIPEPTRVVNIIAIQRGTLDPNRVVMMSGDIDSRVSDVMDASSFSPGANDNASGVAGALEAARVLSQYQFGGTIVYAALSGEEQGLYGGAGLADFAKKQGWQVEAVLNNDMIGNIQGINGVVSNHTVRVFSEGVRIAETQAEAKERYFSGGENDSASRNLARHIKQLADQYMTNLDVQLIYRLDRFGRGGHHLPFNKAGFPAVRVMETNENYNRQHQDIRTENGIDYGDVIEGVDEAFAAKLTALNAISLASMAWAPAPPTQVSISGQVSADTRLSWQADATAEVAGYRIYWRKTTEPEWSHSRYVGKVNSFTLSNMVIDNYLYGVAAVGFNGNTSPVVFPGAAGSFFRPASGADKNAEKSR</sequence>
<dbReference type="Pfam" id="PF04389">
    <property type="entry name" value="Peptidase_M28"/>
    <property type="match status" value="1"/>
</dbReference>
<dbReference type="Gene3D" id="3.40.630.10">
    <property type="entry name" value="Zn peptidases"/>
    <property type="match status" value="1"/>
</dbReference>
<feature type="signal peptide" evidence="4">
    <location>
        <begin position="1"/>
        <end position="23"/>
    </location>
</feature>
<protein>
    <submittedName>
        <fullName evidence="6">M28 family peptidase</fullName>
    </submittedName>
</protein>
<gene>
    <name evidence="6" type="ORF">GNT65_00975</name>
</gene>
<evidence type="ECO:0000313" key="7">
    <source>
        <dbReference type="Proteomes" id="UP000474778"/>
    </source>
</evidence>
<keyword evidence="3" id="KW-0645">Protease</keyword>
<dbReference type="Proteomes" id="UP000474778">
    <property type="component" value="Unassembled WGS sequence"/>
</dbReference>
<organism evidence="6 7">
    <name type="scientific">Shewanella insulae</name>
    <dbReference type="NCBI Taxonomy" id="2681496"/>
    <lineage>
        <taxon>Bacteria</taxon>
        <taxon>Pseudomonadati</taxon>
        <taxon>Pseudomonadota</taxon>
        <taxon>Gammaproteobacteria</taxon>
        <taxon>Alteromonadales</taxon>
        <taxon>Shewanellaceae</taxon>
        <taxon>Shewanella</taxon>
    </lineage>
</organism>
<accession>A0A6L7HTL3</accession>
<keyword evidence="3" id="KW-0378">Hydrolase</keyword>
<dbReference type="GO" id="GO:0006508">
    <property type="term" value="P:proteolysis"/>
    <property type="evidence" value="ECO:0007669"/>
    <property type="project" value="InterPro"/>
</dbReference>
<dbReference type="InterPro" id="IPR007484">
    <property type="entry name" value="Peptidase_M28"/>
</dbReference>
<dbReference type="InterPro" id="IPR013783">
    <property type="entry name" value="Ig-like_fold"/>
</dbReference>
<comment type="subcellular location">
    <subcellularLocation>
        <location evidence="1">Secreted</location>
    </subcellularLocation>
</comment>
<keyword evidence="3" id="KW-0482">Metalloprotease</keyword>
<dbReference type="InterPro" id="IPR045175">
    <property type="entry name" value="M28_fam"/>
</dbReference>
<name>A0A6L7HTL3_9GAMM</name>
<keyword evidence="2" id="KW-0964">Secreted</keyword>
<dbReference type="PANTHER" id="PTHR12147:SF26">
    <property type="entry name" value="PEPTIDASE M28 DOMAIN-CONTAINING PROTEIN"/>
    <property type="match status" value="1"/>
</dbReference>
<keyword evidence="4" id="KW-0732">Signal</keyword>
<evidence type="ECO:0000256" key="3">
    <source>
        <dbReference type="ARBA" id="ARBA00023049"/>
    </source>
</evidence>
<dbReference type="PROSITE" id="PS50853">
    <property type="entry name" value="FN3"/>
    <property type="match status" value="1"/>
</dbReference>
<dbReference type="EMBL" id="WRPA01000001">
    <property type="protein sequence ID" value="MXR67260.1"/>
    <property type="molecule type" value="Genomic_DNA"/>
</dbReference>
<evidence type="ECO:0000256" key="1">
    <source>
        <dbReference type="ARBA" id="ARBA00004613"/>
    </source>
</evidence>
<feature type="domain" description="Fibronectin type-III" evidence="5">
    <location>
        <begin position="406"/>
        <end position="498"/>
    </location>
</feature>
<keyword evidence="7" id="KW-1185">Reference proteome</keyword>
<dbReference type="GO" id="GO:0005576">
    <property type="term" value="C:extracellular region"/>
    <property type="evidence" value="ECO:0007669"/>
    <property type="project" value="UniProtKB-SubCell"/>
</dbReference>
<dbReference type="InterPro" id="IPR036116">
    <property type="entry name" value="FN3_sf"/>
</dbReference>
<evidence type="ECO:0000256" key="2">
    <source>
        <dbReference type="ARBA" id="ARBA00022525"/>
    </source>
</evidence>
<dbReference type="SUPFAM" id="SSF53187">
    <property type="entry name" value="Zn-dependent exopeptidases"/>
    <property type="match status" value="1"/>
</dbReference>
<reference evidence="6 7" key="1">
    <citation type="submission" date="2019-12" db="EMBL/GenBank/DDBJ databases">
        <title>Shewanella insulae sp. nov., isolated from a tidal flat.</title>
        <authorList>
            <person name="Yoon J.-H."/>
        </authorList>
    </citation>
    <scope>NUCLEOTIDE SEQUENCE [LARGE SCALE GENOMIC DNA]</scope>
    <source>
        <strain evidence="6 7">JBTF-M18</strain>
    </source>
</reference>
<dbReference type="PANTHER" id="PTHR12147">
    <property type="entry name" value="METALLOPEPTIDASE M28 FAMILY MEMBER"/>
    <property type="match status" value="1"/>
</dbReference>
<dbReference type="GO" id="GO:0008235">
    <property type="term" value="F:metalloexopeptidase activity"/>
    <property type="evidence" value="ECO:0007669"/>
    <property type="project" value="InterPro"/>
</dbReference>
<dbReference type="CDD" id="cd00063">
    <property type="entry name" value="FN3"/>
    <property type="match status" value="1"/>
</dbReference>
<dbReference type="SUPFAM" id="SSF49265">
    <property type="entry name" value="Fibronectin type III"/>
    <property type="match status" value="1"/>
</dbReference>
<dbReference type="RefSeq" id="WP_160793271.1">
    <property type="nucleotide sequence ID" value="NZ_WRPA01000001.1"/>
</dbReference>
<evidence type="ECO:0000256" key="4">
    <source>
        <dbReference type="SAM" id="SignalP"/>
    </source>
</evidence>